<reference evidence="7" key="2">
    <citation type="submission" date="2013-03" db="EMBL/GenBank/DDBJ databases">
        <title>The Genome Sequence of Oribacterium sp. ACB1.</title>
        <authorList>
            <consortium name="The Broad Institute Genomics Platform"/>
            <consortium name="The Broad Institute Genome Sequencing Center for Infectious Disease"/>
            <person name="Earl A."/>
            <person name="Ward D."/>
            <person name="Feldgarden M."/>
            <person name="Gevers D."/>
            <person name="Sizova M."/>
            <person name="Hazen A."/>
            <person name="Epstein S."/>
            <person name="Walker B."/>
            <person name="Young S."/>
            <person name="Zeng Q."/>
            <person name="Gargeya S."/>
            <person name="Fitzgerald M."/>
            <person name="Haas B."/>
            <person name="Abouelleil A."/>
            <person name="Allen A.W."/>
            <person name="Alvarado L."/>
            <person name="Arachchi H.M."/>
            <person name="Berlin A.M."/>
            <person name="Chapman S.B."/>
            <person name="Gainer-Dewar J."/>
            <person name="Goldberg J."/>
            <person name="Griggs A."/>
            <person name="Gujja S."/>
            <person name="Hansen M."/>
            <person name="Howarth C."/>
            <person name="Imamovic A."/>
            <person name="Ireland A."/>
            <person name="Larimer J."/>
            <person name="McCowan C."/>
            <person name="Murphy C."/>
            <person name="Pearson M."/>
            <person name="Poon T.W."/>
            <person name="Priest M."/>
            <person name="Roberts A."/>
            <person name="Saif S."/>
            <person name="Shea T."/>
            <person name="Sisk P."/>
            <person name="Sykes S."/>
            <person name="Wortman J."/>
            <person name="Nusbaum C."/>
            <person name="Birren B."/>
        </authorList>
    </citation>
    <scope>NUCLEOTIDE SEQUENCE [LARGE SCALE GENOMIC DNA]</scope>
    <source>
        <strain evidence="7">ACB1</strain>
    </source>
</reference>
<evidence type="ECO:0000256" key="1">
    <source>
        <dbReference type="ARBA" id="ARBA00022500"/>
    </source>
</evidence>
<dbReference type="Proteomes" id="UP000018461">
    <property type="component" value="Unassembled WGS sequence"/>
</dbReference>
<dbReference type="SMART" id="SM00304">
    <property type="entry name" value="HAMP"/>
    <property type="match status" value="1"/>
</dbReference>
<dbReference type="Pfam" id="PF00015">
    <property type="entry name" value="MCPsignal"/>
    <property type="match status" value="1"/>
</dbReference>
<dbReference type="AlphaFoldDB" id="G9WQR7"/>
<proteinExistence type="inferred from homology"/>
<comment type="similarity">
    <text evidence="2">Belongs to the methyl-accepting chemotaxis (MCP) protein family.</text>
</comment>
<evidence type="ECO:0000256" key="4">
    <source>
        <dbReference type="SAM" id="Phobius"/>
    </source>
</evidence>
<dbReference type="PROSITE" id="PS50111">
    <property type="entry name" value="CHEMOTAXIS_TRANSDUC_2"/>
    <property type="match status" value="1"/>
</dbReference>
<feature type="domain" description="HAMP" evidence="6">
    <location>
        <begin position="366"/>
        <end position="418"/>
    </location>
</feature>
<dbReference type="PROSITE" id="PS50885">
    <property type="entry name" value="HAMP"/>
    <property type="match status" value="1"/>
</dbReference>
<comment type="caution">
    <text evidence="7">The sequence shown here is derived from an EMBL/GenBank/DDBJ whole genome shotgun (WGS) entry which is preliminary data.</text>
</comment>
<dbReference type="GO" id="GO:0005886">
    <property type="term" value="C:plasma membrane"/>
    <property type="evidence" value="ECO:0007669"/>
    <property type="project" value="TreeGrafter"/>
</dbReference>
<feature type="domain" description="Methyl-accepting transducer" evidence="5">
    <location>
        <begin position="470"/>
        <end position="699"/>
    </location>
</feature>
<dbReference type="EMBL" id="AFZC02000002">
    <property type="protein sequence ID" value="EHL09727.1"/>
    <property type="molecule type" value="Genomic_DNA"/>
</dbReference>
<dbReference type="GO" id="GO:0006935">
    <property type="term" value="P:chemotaxis"/>
    <property type="evidence" value="ECO:0007669"/>
    <property type="project" value="UniProtKB-KW"/>
</dbReference>
<evidence type="ECO:0000259" key="6">
    <source>
        <dbReference type="PROSITE" id="PS50885"/>
    </source>
</evidence>
<dbReference type="CDD" id="cd12913">
    <property type="entry name" value="PDC1_MCP_like"/>
    <property type="match status" value="1"/>
</dbReference>
<accession>G9WQR7</accession>
<evidence type="ECO:0000313" key="7">
    <source>
        <dbReference type="EMBL" id="EHL09727.1"/>
    </source>
</evidence>
<dbReference type="InterPro" id="IPR003660">
    <property type="entry name" value="HAMP_dom"/>
</dbReference>
<dbReference type="PANTHER" id="PTHR43531">
    <property type="entry name" value="PROTEIN ICFG"/>
    <property type="match status" value="1"/>
</dbReference>
<evidence type="ECO:0000313" key="8">
    <source>
        <dbReference type="Proteomes" id="UP000018461"/>
    </source>
</evidence>
<dbReference type="CDD" id="cd11386">
    <property type="entry name" value="MCP_signal"/>
    <property type="match status" value="1"/>
</dbReference>
<dbReference type="PATRIC" id="fig|796943.3.peg.2172"/>
<keyword evidence="4" id="KW-1133">Transmembrane helix</keyword>
<keyword evidence="3" id="KW-0807">Transducer</keyword>
<dbReference type="Gene3D" id="6.10.340.10">
    <property type="match status" value="1"/>
</dbReference>
<dbReference type="Gene3D" id="3.30.450.20">
    <property type="entry name" value="PAS domain"/>
    <property type="match status" value="1"/>
</dbReference>
<feature type="transmembrane region" description="Helical" evidence="4">
    <location>
        <begin position="31"/>
        <end position="53"/>
    </location>
</feature>
<dbReference type="Gene3D" id="1.10.287.950">
    <property type="entry name" value="Methyl-accepting chemotaxis protein"/>
    <property type="match status" value="1"/>
</dbReference>
<dbReference type="Pfam" id="PF00672">
    <property type="entry name" value="HAMP"/>
    <property type="match status" value="1"/>
</dbReference>
<dbReference type="InterPro" id="IPR004089">
    <property type="entry name" value="MCPsignal_dom"/>
</dbReference>
<keyword evidence="4" id="KW-0812">Transmembrane</keyword>
<dbReference type="GO" id="GO:0007165">
    <property type="term" value="P:signal transduction"/>
    <property type="evidence" value="ECO:0007669"/>
    <property type="project" value="UniProtKB-KW"/>
</dbReference>
<dbReference type="STRING" id="796943.HMPREF9625_01700"/>
<dbReference type="Pfam" id="PF22673">
    <property type="entry name" value="MCP-like_PDC_1"/>
    <property type="match status" value="1"/>
</dbReference>
<dbReference type="PANTHER" id="PTHR43531:SF11">
    <property type="entry name" value="METHYL-ACCEPTING CHEMOTAXIS PROTEIN 3"/>
    <property type="match status" value="1"/>
</dbReference>
<reference evidence="7" key="1">
    <citation type="submission" date="2011-08" db="EMBL/GenBank/DDBJ databases">
        <authorList>
            <consortium name="The Broad Institute Genome Sequencing Platform"/>
            <person name="Earl A."/>
            <person name="Ward D."/>
            <person name="Feldgarden M."/>
            <person name="Gevers D."/>
            <person name="Sizova M."/>
            <person name="Hazen A."/>
            <person name="Epstein S."/>
            <person name="Young S.K."/>
            <person name="Zeng Q."/>
            <person name="Gargeya S."/>
            <person name="Fitzgerald M."/>
            <person name="Haas B."/>
            <person name="Abouelleil A."/>
            <person name="Alvarado L."/>
            <person name="Arachchi H.M."/>
            <person name="Berlin A."/>
            <person name="Brown A."/>
            <person name="Chapman S.B."/>
            <person name="Chen Z."/>
            <person name="Dunbar C."/>
            <person name="Freedman E."/>
            <person name="Gearin G."/>
            <person name="Gellesch M."/>
            <person name="Goldberg J."/>
            <person name="Griggs A."/>
            <person name="Gujja S."/>
            <person name="Heiman D."/>
            <person name="Howarth C."/>
            <person name="Larson L."/>
            <person name="Lui A."/>
            <person name="MacDonald P.J.P."/>
            <person name="Montmayeur A."/>
            <person name="Murphy C."/>
            <person name="Neiman D."/>
            <person name="Pearson M."/>
            <person name="Priest M."/>
            <person name="Roberts A."/>
            <person name="Saif S."/>
            <person name="Shea T."/>
            <person name="Shenoy N."/>
            <person name="Sisk P."/>
            <person name="Stolte C."/>
            <person name="Sykes S."/>
            <person name="Wortman J."/>
            <person name="Nusbaum C."/>
            <person name="Birren B."/>
        </authorList>
    </citation>
    <scope>NUCLEOTIDE SEQUENCE</scope>
    <source>
        <strain evidence="7">ACB1</strain>
    </source>
</reference>
<name>G9WQR7_9FIRM</name>
<dbReference type="SUPFAM" id="SSF58104">
    <property type="entry name" value="Methyl-accepting chemotaxis protein (MCP) signaling domain"/>
    <property type="match status" value="1"/>
</dbReference>
<evidence type="ECO:0000256" key="3">
    <source>
        <dbReference type="PROSITE-ProRule" id="PRU00284"/>
    </source>
</evidence>
<evidence type="ECO:0000256" key="2">
    <source>
        <dbReference type="ARBA" id="ARBA00029447"/>
    </source>
</evidence>
<dbReference type="GO" id="GO:0004888">
    <property type="term" value="F:transmembrane signaling receptor activity"/>
    <property type="evidence" value="ECO:0007669"/>
    <property type="project" value="TreeGrafter"/>
</dbReference>
<dbReference type="SMART" id="SM00283">
    <property type="entry name" value="MA"/>
    <property type="match status" value="1"/>
</dbReference>
<dbReference type="HOGENOM" id="CLU_000445_107_12_9"/>
<dbReference type="RefSeq" id="WP_009535539.1">
    <property type="nucleotide sequence ID" value="NZ_KE148312.1"/>
</dbReference>
<dbReference type="InterPro" id="IPR051310">
    <property type="entry name" value="MCP_chemotaxis"/>
</dbReference>
<organism evidence="7 8">
    <name type="scientific">Oribacterium parvum ACB1</name>
    <dbReference type="NCBI Taxonomy" id="796943"/>
    <lineage>
        <taxon>Bacteria</taxon>
        <taxon>Bacillati</taxon>
        <taxon>Bacillota</taxon>
        <taxon>Clostridia</taxon>
        <taxon>Lachnospirales</taxon>
        <taxon>Lachnospiraceae</taxon>
        <taxon>Oribacterium</taxon>
    </lineage>
</organism>
<feature type="transmembrane region" description="Helical" evidence="4">
    <location>
        <begin position="344"/>
        <end position="365"/>
    </location>
</feature>
<sequence>MKEEKAKASKNVVIQEKGIKKRKRRSLSRRISIQLFLIMAILFALMNGAVFYISGKAFGKIRHDSLYALTTLNAKKVNQIADTTNHLANALLHSMERYDSMRAETTVREKQSRVPKVGQLSESEYDEENFAIDTIQDALSANPGIAGAGLFFEPNGFSSSIKDYAFFVQRKKGETEKYEILNVDYKIYGGGVMEYYSKIEETKAPFTSLPFDSDFSDENVFVVAKPIFLEDRFIGAVVIDLKTEVFNELDMSDLGEDHSFFDVIAQNGDFVFSNNPEAAGKNLSDLDPNAKHLIELMSKEQTFFDRDYRLVRTFIPLHFDGAKWWVQIAMQAKDYESQMRNLQYMMVIAEFILFLAVLFVITISIKLSLKPLSSIAESGRRLAKGNFDVEIQYSHNDEIGEIAGTLSAIVESLRKIIFDLQEKLNAISEGDFRRNSSNIEAYVGNYAPLASSIAKIQDSLSETIEGVKSCSTEVRNGVTQLAESASTLSQGATEQSQAVDTLSVRMGEISKGVEENAEMADHANNLQGETREAVLRSNEKMHDMQGAMMEITHKSNEISKIIKTIDDIAFQTNILSLNAAIEAARAGSAGKGFAVVADEVGELAQKSAKAAQSTGVLIEETIDAVEKGARITGETAEALSIVEKSSEKVNELIAKISGSSELEADAILDIKDSINEILNVVAKNTATAEESAACSEELSAQVHTLNDLMDKFKV</sequence>
<keyword evidence="1" id="KW-0145">Chemotaxis</keyword>
<dbReference type="CDD" id="cd06225">
    <property type="entry name" value="HAMP"/>
    <property type="match status" value="1"/>
</dbReference>
<gene>
    <name evidence="7" type="ORF">HMPREF9625_01700</name>
</gene>
<protein>
    <recommendedName>
        <fullName evidence="9">Methyl-accepting transducer domain-containing protein</fullName>
    </recommendedName>
</protein>
<keyword evidence="4" id="KW-0472">Membrane</keyword>
<keyword evidence="8" id="KW-1185">Reference proteome</keyword>
<evidence type="ECO:0008006" key="9">
    <source>
        <dbReference type="Google" id="ProtNLM"/>
    </source>
</evidence>
<evidence type="ECO:0000259" key="5">
    <source>
        <dbReference type="PROSITE" id="PS50111"/>
    </source>
</evidence>